<protein>
    <submittedName>
        <fullName evidence="2">Uncharacterized protein</fullName>
    </submittedName>
</protein>
<comment type="caution">
    <text evidence="2">The sequence shown here is derived from an EMBL/GenBank/DDBJ whole genome shotgun (WGS) entry which is preliminary data.</text>
</comment>
<sequence length="121" mass="13467">MINVKKYLGGIYRHVDGLTSSYARHVVSITPKRDYPRKDFQERESMDPTPTEYSKSGTDSSVAEGKDAFDPAVTKPEQMKEKAGQGIEGNPLEVSPANTELSKSTERTEGEKQRSEKVWSG</sequence>
<feature type="region of interest" description="Disordered" evidence="1">
    <location>
        <begin position="29"/>
        <end position="121"/>
    </location>
</feature>
<feature type="compositionally biased region" description="Basic and acidic residues" evidence="1">
    <location>
        <begin position="31"/>
        <end position="46"/>
    </location>
</feature>
<accession>A0A2S4PLE6</accession>
<feature type="compositionally biased region" description="Polar residues" evidence="1">
    <location>
        <begin position="51"/>
        <end position="61"/>
    </location>
</feature>
<dbReference type="STRING" id="225359.A0A2S4PLE6"/>
<dbReference type="EMBL" id="PEDP01002163">
    <property type="protein sequence ID" value="POS82869.1"/>
    <property type="molecule type" value="Genomic_DNA"/>
</dbReference>
<evidence type="ECO:0000313" key="3">
    <source>
        <dbReference type="Proteomes" id="UP000237438"/>
    </source>
</evidence>
<evidence type="ECO:0000256" key="1">
    <source>
        <dbReference type="SAM" id="MobiDB-lite"/>
    </source>
</evidence>
<reference evidence="2 3" key="1">
    <citation type="submission" date="2017-10" db="EMBL/GenBank/DDBJ databases">
        <title>Development of genomic resources for the powdery mildew, Erysiphe pulchra.</title>
        <authorList>
            <person name="Wadl P.A."/>
            <person name="Mack B.M."/>
            <person name="Moore G."/>
            <person name="Beltz S.B."/>
        </authorList>
    </citation>
    <scope>NUCLEOTIDE SEQUENCE [LARGE SCALE GENOMIC DNA]</scope>
    <source>
        <strain evidence="2">Cflorida</strain>
    </source>
</reference>
<proteinExistence type="predicted"/>
<gene>
    <name evidence="2" type="ORF">EPUL_006534</name>
</gene>
<evidence type="ECO:0000313" key="2">
    <source>
        <dbReference type="EMBL" id="POS82869.1"/>
    </source>
</evidence>
<feature type="compositionally biased region" description="Basic and acidic residues" evidence="1">
    <location>
        <begin position="103"/>
        <end position="121"/>
    </location>
</feature>
<dbReference type="AlphaFoldDB" id="A0A2S4PLE6"/>
<dbReference type="PANTHER" id="PTHR42090:SF1">
    <property type="match status" value="1"/>
</dbReference>
<name>A0A2S4PLE6_9PEZI</name>
<dbReference type="PANTHER" id="PTHR42090">
    <property type="match status" value="1"/>
</dbReference>
<organism evidence="2 3">
    <name type="scientific">Erysiphe pulchra</name>
    <dbReference type="NCBI Taxonomy" id="225359"/>
    <lineage>
        <taxon>Eukaryota</taxon>
        <taxon>Fungi</taxon>
        <taxon>Dikarya</taxon>
        <taxon>Ascomycota</taxon>
        <taxon>Pezizomycotina</taxon>
        <taxon>Leotiomycetes</taxon>
        <taxon>Erysiphales</taxon>
        <taxon>Erysiphaceae</taxon>
        <taxon>Erysiphe</taxon>
    </lineage>
</organism>
<dbReference type="Proteomes" id="UP000237438">
    <property type="component" value="Unassembled WGS sequence"/>
</dbReference>
<keyword evidence="3" id="KW-1185">Reference proteome</keyword>
<dbReference type="OrthoDB" id="4220319at2759"/>